<keyword evidence="2" id="KW-1185">Reference proteome</keyword>
<dbReference type="Pfam" id="PF03692">
    <property type="entry name" value="CxxCxxCC"/>
    <property type="match status" value="1"/>
</dbReference>
<dbReference type="InterPro" id="IPR005358">
    <property type="entry name" value="Puta_zinc/iron-chelating_dom"/>
</dbReference>
<dbReference type="AlphaFoldDB" id="A0A1I2SEZ8"/>
<sequence>MNLFEKSQAVLELFGQLDLETKELADQGGLACISGCGRCCSSPKVTASPLEFLPLAFDFYEKGTANQALESLENLPESGQCMIYRKTSEDGSFGFCSNYANRGMICRIFGSAARRNKNGVKELITCKILKESKKEAFEELSVQINQGKSIPMATEYYSQLNDLDQYLSESYPINVAIRKAIEAVMRFQYYRQEEDASSV</sequence>
<gene>
    <name evidence="1" type="ORF">SAMN04487988_104252</name>
</gene>
<evidence type="ECO:0000313" key="2">
    <source>
        <dbReference type="Proteomes" id="UP000199642"/>
    </source>
</evidence>
<proteinExistence type="predicted"/>
<dbReference type="STRING" id="435880.SAMN04487988_104252"/>
<organism evidence="1 2">
    <name type="scientific">Algoriphagus hitonicola</name>
    <dbReference type="NCBI Taxonomy" id="435880"/>
    <lineage>
        <taxon>Bacteria</taxon>
        <taxon>Pseudomonadati</taxon>
        <taxon>Bacteroidota</taxon>
        <taxon>Cytophagia</taxon>
        <taxon>Cytophagales</taxon>
        <taxon>Cyclobacteriaceae</taxon>
        <taxon>Algoriphagus</taxon>
    </lineage>
</organism>
<dbReference type="EMBL" id="FOPC01000004">
    <property type="protein sequence ID" value="SFG51328.1"/>
    <property type="molecule type" value="Genomic_DNA"/>
</dbReference>
<evidence type="ECO:0000313" key="1">
    <source>
        <dbReference type="EMBL" id="SFG51328.1"/>
    </source>
</evidence>
<accession>A0A1I2SEZ8</accession>
<protein>
    <submittedName>
        <fullName evidence="1">Putative zinc-or iron-chelating domain-containing protein</fullName>
    </submittedName>
</protein>
<dbReference type="RefSeq" id="WP_092790413.1">
    <property type="nucleotide sequence ID" value="NZ_FOPC01000004.1"/>
</dbReference>
<reference evidence="2" key="1">
    <citation type="submission" date="2016-10" db="EMBL/GenBank/DDBJ databases">
        <authorList>
            <person name="Varghese N."/>
            <person name="Submissions S."/>
        </authorList>
    </citation>
    <scope>NUCLEOTIDE SEQUENCE [LARGE SCALE GENOMIC DNA]</scope>
    <source>
        <strain evidence="2">DSM 19315</strain>
    </source>
</reference>
<name>A0A1I2SEZ8_9BACT</name>
<dbReference type="Proteomes" id="UP000199642">
    <property type="component" value="Unassembled WGS sequence"/>
</dbReference>
<dbReference type="OrthoDB" id="9806610at2"/>